<dbReference type="Pfam" id="PF10294">
    <property type="entry name" value="Methyltransf_16"/>
    <property type="match status" value="1"/>
</dbReference>
<dbReference type="GO" id="GO:0005737">
    <property type="term" value="C:cytoplasm"/>
    <property type="evidence" value="ECO:0007669"/>
    <property type="project" value="TreeGrafter"/>
</dbReference>
<dbReference type="AlphaFoldDB" id="A0A8H4Q262"/>
<keyword evidence="2" id="KW-1185">Reference proteome</keyword>
<dbReference type="SUPFAM" id="SSF53335">
    <property type="entry name" value="S-adenosyl-L-methionine-dependent methyltransferases"/>
    <property type="match status" value="1"/>
</dbReference>
<dbReference type="CDD" id="cd02440">
    <property type="entry name" value="AdoMet_MTases"/>
    <property type="match status" value="1"/>
</dbReference>
<protein>
    <submittedName>
        <fullName evidence="1">FAM86A protein</fullName>
    </submittedName>
</protein>
<evidence type="ECO:0000313" key="1">
    <source>
        <dbReference type="EMBL" id="KAF4582273.1"/>
    </source>
</evidence>
<dbReference type="Proteomes" id="UP000562929">
    <property type="component" value="Unassembled WGS sequence"/>
</dbReference>
<dbReference type="Gene3D" id="3.40.50.150">
    <property type="entry name" value="Vaccinia Virus protein VP39"/>
    <property type="match status" value="1"/>
</dbReference>
<dbReference type="GO" id="GO:0008757">
    <property type="term" value="F:S-adenosylmethionine-dependent methyltransferase activity"/>
    <property type="evidence" value="ECO:0007669"/>
    <property type="project" value="UniProtKB-ARBA"/>
</dbReference>
<evidence type="ECO:0000313" key="2">
    <source>
        <dbReference type="Proteomes" id="UP000562929"/>
    </source>
</evidence>
<dbReference type="InterPro" id="IPR019410">
    <property type="entry name" value="Methyltransf_16"/>
</dbReference>
<organism evidence="1 2">
    <name type="scientific">Ophiocordyceps camponoti-floridani</name>
    <dbReference type="NCBI Taxonomy" id="2030778"/>
    <lineage>
        <taxon>Eukaryota</taxon>
        <taxon>Fungi</taxon>
        <taxon>Dikarya</taxon>
        <taxon>Ascomycota</taxon>
        <taxon>Pezizomycotina</taxon>
        <taxon>Sordariomycetes</taxon>
        <taxon>Hypocreomycetidae</taxon>
        <taxon>Hypocreales</taxon>
        <taxon>Ophiocordycipitaceae</taxon>
        <taxon>Ophiocordyceps</taxon>
    </lineage>
</organism>
<proteinExistence type="predicted"/>
<dbReference type="PANTHER" id="PTHR14614">
    <property type="entry name" value="HEPATOCELLULAR CARCINOMA-ASSOCIATED ANTIGEN"/>
    <property type="match status" value="1"/>
</dbReference>
<reference evidence="1 2" key="1">
    <citation type="journal article" date="2020" name="G3 (Bethesda)">
        <title>Genetic Underpinnings of Host Manipulation by Ophiocordyceps as Revealed by Comparative Transcriptomics.</title>
        <authorList>
            <person name="Will I."/>
            <person name="Das B."/>
            <person name="Trinh T."/>
            <person name="Brachmann A."/>
            <person name="Ohm R.A."/>
            <person name="de Bekker C."/>
        </authorList>
    </citation>
    <scope>NUCLEOTIDE SEQUENCE [LARGE SCALE GENOMIC DNA]</scope>
    <source>
        <strain evidence="1 2">EC05</strain>
    </source>
</reference>
<dbReference type="OrthoDB" id="194386at2759"/>
<dbReference type="EMBL" id="JAACLJ010000008">
    <property type="protein sequence ID" value="KAF4582273.1"/>
    <property type="molecule type" value="Genomic_DNA"/>
</dbReference>
<accession>A0A8H4Q262</accession>
<name>A0A8H4Q262_9HYPO</name>
<gene>
    <name evidence="1" type="ORF">GQ602_006897</name>
</gene>
<comment type="caution">
    <text evidence="1">The sequence shown here is derived from an EMBL/GenBank/DDBJ whole genome shotgun (WGS) entry which is preliminary data.</text>
</comment>
<dbReference type="PANTHER" id="PTHR14614:SF130">
    <property type="entry name" value="PROTEIN-LYSINE N-METHYLTRANSFERASE EEF2KMT"/>
    <property type="match status" value="1"/>
</dbReference>
<dbReference type="InterPro" id="IPR029063">
    <property type="entry name" value="SAM-dependent_MTases_sf"/>
</dbReference>
<sequence length="345" mass="38466">MVRPWMEHVDRFCHQYLQLQPQLDYPPDETLRLAEAQDAIYNRLFAQHVLPEGPPDRFRAKTLKELVPRIEAAIDDWDEHAVSDQLMAALCALLGAPLPTEAVSAQERCRVRHHLSSLRRHDDTERWDEPAVMLMESPWLISAAGTTGLRTWEAALHLGQYLCLHRDMVAGKRVLELGAGTGYVSILCAKHLSCAHAVASDGSEEVVSKLADNFALNHVDPSRLTAMKLQWGGEADEEDDDEVQAAGSCDVVLAADVIYDKRAVPALVATISRLLEARAGTEAFMSATRRNERTLEAFTDACHRSGVDVEHIGFPVTPRTQQRGPFYSDRVAIGLYRLSRRPRAS</sequence>